<evidence type="ECO:0000259" key="9">
    <source>
        <dbReference type="PROSITE" id="PS51194"/>
    </source>
</evidence>
<feature type="domain" description="Helicase C-terminal" evidence="9">
    <location>
        <begin position="389"/>
        <end position="595"/>
    </location>
</feature>
<evidence type="ECO:0000256" key="4">
    <source>
        <dbReference type="ARBA" id="ARBA00022806"/>
    </source>
</evidence>
<keyword evidence="4" id="KW-0347">Helicase</keyword>
<dbReference type="GO" id="GO:0005524">
    <property type="term" value="F:ATP binding"/>
    <property type="evidence" value="ECO:0007669"/>
    <property type="project" value="UniProtKB-KW"/>
</dbReference>
<feature type="compositionally biased region" description="Basic and acidic residues" evidence="7">
    <location>
        <begin position="818"/>
        <end position="828"/>
    </location>
</feature>
<feature type="region of interest" description="Disordered" evidence="7">
    <location>
        <begin position="818"/>
        <end position="842"/>
    </location>
</feature>
<keyword evidence="2" id="KW-0547">Nucleotide-binding</keyword>
<feature type="region of interest" description="Disordered" evidence="7">
    <location>
        <begin position="148"/>
        <end position="182"/>
    </location>
</feature>
<proteinExistence type="predicted"/>
<dbReference type="OrthoDB" id="10253254at2759"/>
<dbReference type="SMART" id="SM00487">
    <property type="entry name" value="DEXDc"/>
    <property type="match status" value="1"/>
</dbReference>
<dbReference type="PANTHER" id="PTHR18934">
    <property type="entry name" value="ATP-DEPENDENT RNA HELICASE"/>
    <property type="match status" value="1"/>
</dbReference>
<keyword evidence="11" id="KW-1185">Reference proteome</keyword>
<evidence type="ECO:0000256" key="6">
    <source>
        <dbReference type="ARBA" id="ARBA00047984"/>
    </source>
</evidence>
<dbReference type="InterPro" id="IPR001650">
    <property type="entry name" value="Helicase_C-like"/>
</dbReference>
<evidence type="ECO:0000259" key="8">
    <source>
        <dbReference type="PROSITE" id="PS51192"/>
    </source>
</evidence>
<dbReference type="GO" id="GO:0045943">
    <property type="term" value="P:positive regulation of transcription by RNA polymerase I"/>
    <property type="evidence" value="ECO:0007669"/>
    <property type="project" value="TreeGrafter"/>
</dbReference>
<evidence type="ECO:0000313" key="10">
    <source>
        <dbReference type="EMBL" id="VEU39313.1"/>
    </source>
</evidence>
<evidence type="ECO:0000313" key="11">
    <source>
        <dbReference type="Proteomes" id="UP000291116"/>
    </source>
</evidence>
<feature type="region of interest" description="Disordered" evidence="7">
    <location>
        <begin position="293"/>
        <end position="319"/>
    </location>
</feature>
<dbReference type="Gene3D" id="3.40.50.300">
    <property type="entry name" value="P-loop containing nucleotide triphosphate hydrolases"/>
    <property type="match status" value="2"/>
</dbReference>
<feature type="compositionally biased region" description="Basic and acidic residues" evidence="7">
    <location>
        <begin position="151"/>
        <end position="163"/>
    </location>
</feature>
<dbReference type="EMBL" id="CAACVS010000215">
    <property type="protein sequence ID" value="VEU39313.1"/>
    <property type="molecule type" value="Genomic_DNA"/>
</dbReference>
<dbReference type="SMART" id="SM00847">
    <property type="entry name" value="HA2"/>
    <property type="match status" value="1"/>
</dbReference>
<dbReference type="InterPro" id="IPR014001">
    <property type="entry name" value="Helicase_ATP-bd"/>
</dbReference>
<evidence type="ECO:0000256" key="3">
    <source>
        <dbReference type="ARBA" id="ARBA00022801"/>
    </source>
</evidence>
<gene>
    <name evidence="10" type="ORF">PSNMU_V1.4_AUG-EV-PASAV3_0061090</name>
</gene>
<dbReference type="Pfam" id="PF00271">
    <property type="entry name" value="Helicase_C"/>
    <property type="match status" value="1"/>
</dbReference>
<dbReference type="InterPro" id="IPR027417">
    <property type="entry name" value="P-loop_NTPase"/>
</dbReference>
<dbReference type="Pfam" id="PF04408">
    <property type="entry name" value="WHD_HA2"/>
    <property type="match status" value="1"/>
</dbReference>
<name>A0A448ZB75_9STRA</name>
<dbReference type="Gene3D" id="1.20.120.1080">
    <property type="match status" value="1"/>
</dbReference>
<dbReference type="Proteomes" id="UP000291116">
    <property type="component" value="Unassembled WGS sequence"/>
</dbReference>
<dbReference type="PROSITE" id="PS51194">
    <property type="entry name" value="HELICASE_CTER"/>
    <property type="match status" value="1"/>
</dbReference>
<evidence type="ECO:0000256" key="1">
    <source>
        <dbReference type="ARBA" id="ARBA00012552"/>
    </source>
</evidence>
<dbReference type="GO" id="GO:0005730">
    <property type="term" value="C:nucleolus"/>
    <property type="evidence" value="ECO:0007669"/>
    <property type="project" value="UniProtKB-ARBA"/>
</dbReference>
<dbReference type="CDD" id="cd18791">
    <property type="entry name" value="SF2_C_RHA"/>
    <property type="match status" value="1"/>
</dbReference>
<keyword evidence="3" id="KW-0378">Hydrolase</keyword>
<feature type="compositionally biased region" description="Acidic residues" evidence="7">
    <location>
        <begin position="298"/>
        <end position="312"/>
    </location>
</feature>
<dbReference type="InterPro" id="IPR007502">
    <property type="entry name" value="Helicase-assoc_dom"/>
</dbReference>
<evidence type="ECO:0000256" key="5">
    <source>
        <dbReference type="ARBA" id="ARBA00022840"/>
    </source>
</evidence>
<dbReference type="GO" id="GO:0003725">
    <property type="term" value="F:double-stranded RNA binding"/>
    <property type="evidence" value="ECO:0007669"/>
    <property type="project" value="TreeGrafter"/>
</dbReference>
<dbReference type="SUPFAM" id="SSF52540">
    <property type="entry name" value="P-loop containing nucleoside triphosphate hydrolases"/>
    <property type="match status" value="2"/>
</dbReference>
<dbReference type="Pfam" id="PF07717">
    <property type="entry name" value="OB_NTP_bind"/>
    <property type="match status" value="1"/>
</dbReference>
<evidence type="ECO:0000256" key="2">
    <source>
        <dbReference type="ARBA" id="ARBA00022741"/>
    </source>
</evidence>
<dbReference type="Pfam" id="PF21010">
    <property type="entry name" value="HA2_C"/>
    <property type="match status" value="1"/>
</dbReference>
<dbReference type="EC" id="3.6.4.13" evidence="1"/>
<feature type="region of interest" description="Disordered" evidence="7">
    <location>
        <begin position="1"/>
        <end position="85"/>
    </location>
</feature>
<feature type="compositionally biased region" description="Low complexity" evidence="7">
    <location>
        <begin position="65"/>
        <end position="85"/>
    </location>
</feature>
<dbReference type="AlphaFoldDB" id="A0A448ZB75"/>
<organism evidence="10 11">
    <name type="scientific">Pseudo-nitzschia multistriata</name>
    <dbReference type="NCBI Taxonomy" id="183589"/>
    <lineage>
        <taxon>Eukaryota</taxon>
        <taxon>Sar</taxon>
        <taxon>Stramenopiles</taxon>
        <taxon>Ochrophyta</taxon>
        <taxon>Bacillariophyta</taxon>
        <taxon>Bacillariophyceae</taxon>
        <taxon>Bacillariophycidae</taxon>
        <taxon>Bacillariales</taxon>
        <taxon>Bacillariaceae</taxon>
        <taxon>Pseudo-nitzschia</taxon>
    </lineage>
</organism>
<dbReference type="GO" id="GO:0003724">
    <property type="term" value="F:RNA helicase activity"/>
    <property type="evidence" value="ECO:0007669"/>
    <property type="project" value="UniProtKB-EC"/>
</dbReference>
<dbReference type="InterPro" id="IPR011709">
    <property type="entry name" value="DEAD-box_helicase_OB_fold"/>
</dbReference>
<dbReference type="GO" id="GO:0016787">
    <property type="term" value="F:hydrolase activity"/>
    <property type="evidence" value="ECO:0007669"/>
    <property type="project" value="UniProtKB-KW"/>
</dbReference>
<dbReference type="InterPro" id="IPR048333">
    <property type="entry name" value="HA2_WH"/>
</dbReference>
<protein>
    <recommendedName>
        <fullName evidence="1">RNA helicase</fullName>
        <ecNumber evidence="1">3.6.4.13</ecNumber>
    </recommendedName>
</protein>
<keyword evidence="5" id="KW-0067">ATP-binding</keyword>
<reference evidence="10 11" key="1">
    <citation type="submission" date="2019-01" db="EMBL/GenBank/DDBJ databases">
        <authorList>
            <person name="Ferrante I. M."/>
        </authorList>
    </citation>
    <scope>NUCLEOTIDE SEQUENCE [LARGE SCALE GENOMIC DNA]</scope>
    <source>
        <strain evidence="10 11">B856</strain>
    </source>
</reference>
<dbReference type="PANTHER" id="PTHR18934:SF118">
    <property type="entry name" value="ATP-DEPENDENT RNA HELICASE DHX33"/>
    <property type="match status" value="1"/>
</dbReference>
<dbReference type="SMART" id="SM00490">
    <property type="entry name" value="HELICc"/>
    <property type="match status" value="1"/>
</dbReference>
<accession>A0A448ZB75</accession>
<dbReference type="PROSITE" id="PS51192">
    <property type="entry name" value="HELICASE_ATP_BIND_1"/>
    <property type="match status" value="1"/>
</dbReference>
<feature type="compositionally biased region" description="Basic residues" evidence="7">
    <location>
        <begin position="51"/>
        <end position="62"/>
    </location>
</feature>
<evidence type="ECO:0000256" key="7">
    <source>
        <dbReference type="SAM" id="MobiDB-lite"/>
    </source>
</evidence>
<feature type="domain" description="Helicase ATP-binding" evidence="8">
    <location>
        <begin position="114"/>
        <end position="363"/>
    </location>
</feature>
<comment type="catalytic activity">
    <reaction evidence="6">
        <text>ATP + H2O = ADP + phosphate + H(+)</text>
        <dbReference type="Rhea" id="RHEA:13065"/>
        <dbReference type="ChEBI" id="CHEBI:15377"/>
        <dbReference type="ChEBI" id="CHEBI:15378"/>
        <dbReference type="ChEBI" id="CHEBI:30616"/>
        <dbReference type="ChEBI" id="CHEBI:43474"/>
        <dbReference type="ChEBI" id="CHEBI:456216"/>
        <dbReference type="EC" id="3.6.4.13"/>
    </reaction>
</comment>
<sequence>MSSELSNKKKRRRTVSSDTKPSKGKGNDDDDDIGKPVFSNGNDDVLSHLRNTAKKKKKKHENRRSSFLSSTAAATAASSSSKTSAVALSLQEERVRLSKIRKELPVYAFKQEILRKMTEHDVLLVMAETGSGKSTQIPAYLEEGGLLSANRSEKKNARKETPGKRGKYKNKEGSSSLSRSTAAASASATAPYHARSICVTQPRRVAAMTVARRVAQERGCVLGTVVGYRVRFDDCSSRKTKLLYATDGMLLREAMSDPLLSRYGVIVLDESHERSLQTDILFGVVKRAMRARGHVDTSDENSDESNEEDAGSEETRDGKMKRLLRAKAEEWNLPRLKVVVMSATLQISTFQTFFPDAVTIQIPGRLFPVQTVYTKEYQEDYIDSALATSLQIHYGMDDGDGGGDILVFLPGQEEIETLNQLLKRHLEEDRDGGKVQKHLSDIVQDVGGIGTTISSQKGAANIVNGVMICVLYAALPPEAQMLAFAPKPKGCSRKIILATNIAETSVTLDGIRYVVDCGKHKTRDFSDATGMESLTVQDISRAQAAQRTGRAGRVSAGLCFRLYTEDAFDGLAEASVPEISRVNLASVLLVLKGMGVSDPLQFDFLTRPSTTSLRRACELLYALGALSDSMELTAHGRKMAKLPVDPIYAHLLLQSPSYGCTSEMLTAVSMLSAENVMFRPGGGGPGEGNGKASLGQKAVQAHRRFASYEGDLPTLKNIFEAWRKEAIYTPSGVKKGRGNEYGGKILHGQWCARNFINGRALVRAFNVRQQLSSICAKSIDKGGLNMDVSQSCGEDEIQFLKCACAGLFLQSATRLTTSDETKGRRHDSNGGNSGRLGPSRGRYKTKIGSEVVSIHPTSTIFGRNPAPKSVVYTELLITKKTYLRGVTQIREEWLAEVAPDFFK</sequence>